<name>A0A1Q9LSG9_9PSEU</name>
<accession>A0A1Q9LSG9</accession>
<evidence type="ECO:0000313" key="1">
    <source>
        <dbReference type="EMBL" id="OLR94953.1"/>
    </source>
</evidence>
<dbReference type="Proteomes" id="UP000186040">
    <property type="component" value="Unassembled WGS sequence"/>
</dbReference>
<sequence length="105" mass="12286">MSRQACLGSALRGLRGWVVWWRPGLEVLWPGWRRCGWALGWLLPQEWGLRRRCLPGPGLRQQARPGRGWFGWALPWWLAQGRGCLRERGLGVLWLGWRRCGWALE</sequence>
<protein>
    <submittedName>
        <fullName evidence="1">Uncharacterized protein</fullName>
    </submittedName>
</protein>
<dbReference type="EMBL" id="MKQR01000005">
    <property type="protein sequence ID" value="OLR94953.1"/>
    <property type="molecule type" value="Genomic_DNA"/>
</dbReference>
<evidence type="ECO:0000313" key="2">
    <source>
        <dbReference type="Proteomes" id="UP000186040"/>
    </source>
</evidence>
<gene>
    <name evidence="1" type="ORF">BJP25_08240</name>
</gene>
<comment type="caution">
    <text evidence="1">The sequence shown here is derived from an EMBL/GenBank/DDBJ whole genome shotgun (WGS) entry which is preliminary data.</text>
</comment>
<proteinExistence type="predicted"/>
<keyword evidence="2" id="KW-1185">Reference proteome</keyword>
<reference evidence="1 2" key="1">
    <citation type="submission" date="2016-10" db="EMBL/GenBank/DDBJ databases">
        <title>The Draft Genome Sequence of Actinokineospora bangkokensis 44EHWT reveals the biosynthetic pathway of antifungal compounds Thailandins with unusual extender unit butylmalonyl-CoA.</title>
        <authorList>
            <person name="Greule A."/>
            <person name="Intra B."/>
            <person name="Flemming S."/>
            <person name="Rommel M.G."/>
            <person name="Panbangred W."/>
            <person name="Bechthold A."/>
        </authorList>
    </citation>
    <scope>NUCLEOTIDE SEQUENCE [LARGE SCALE GENOMIC DNA]</scope>
    <source>
        <strain evidence="1 2">44EHW</strain>
    </source>
</reference>
<dbReference type="AlphaFoldDB" id="A0A1Q9LSG9"/>
<organism evidence="1 2">
    <name type="scientific">Actinokineospora bangkokensis</name>
    <dbReference type="NCBI Taxonomy" id="1193682"/>
    <lineage>
        <taxon>Bacteria</taxon>
        <taxon>Bacillati</taxon>
        <taxon>Actinomycetota</taxon>
        <taxon>Actinomycetes</taxon>
        <taxon>Pseudonocardiales</taxon>
        <taxon>Pseudonocardiaceae</taxon>
        <taxon>Actinokineospora</taxon>
    </lineage>
</organism>